<dbReference type="PROSITE" id="PS51898">
    <property type="entry name" value="TYR_RECOMBINASE"/>
    <property type="match status" value="1"/>
</dbReference>
<evidence type="ECO:0000256" key="3">
    <source>
        <dbReference type="ARBA" id="ARBA00023125"/>
    </source>
</evidence>
<evidence type="ECO:0000259" key="6">
    <source>
        <dbReference type="PROSITE" id="PS51898"/>
    </source>
</evidence>
<dbReference type="Pfam" id="PF14659">
    <property type="entry name" value="Phage_int_SAM_3"/>
    <property type="match status" value="1"/>
</dbReference>
<dbReference type="InterPro" id="IPR011010">
    <property type="entry name" value="DNA_brk_join_enz"/>
</dbReference>
<dbReference type="Pfam" id="PF00589">
    <property type="entry name" value="Phage_integrase"/>
    <property type="match status" value="1"/>
</dbReference>
<protein>
    <submittedName>
        <fullName evidence="8">Site-specific integrase</fullName>
    </submittedName>
</protein>
<dbReference type="SUPFAM" id="SSF56349">
    <property type="entry name" value="DNA breaking-rejoining enzymes"/>
    <property type="match status" value="1"/>
</dbReference>
<dbReference type="InterPro" id="IPR010998">
    <property type="entry name" value="Integrase_recombinase_N"/>
</dbReference>
<dbReference type="Gene3D" id="1.10.443.10">
    <property type="entry name" value="Intergrase catalytic core"/>
    <property type="match status" value="1"/>
</dbReference>
<sequence length="383" mass="43907">MAQIVKRGKSYMVRVTWRDASGKQYKKSKSGFKTKAAARAFGAKLEMQKYNGVLTSSNPTFLKYYQDWYNTYKKNNVSTATAKFYQYCINVINRYFGSSKLENISRRQYQLFINEFGKSYSKMSVSKVNSYLKTCVKSALADGLIHKDFTANTQLVWNDDNAKKVQYLSISELNKLIKALKDNLSPYFTNRYMILTAIYTGMRLSEIAGLTWDDINFNFKTITINKSWDYLSGTKDDPFKPTKTKSSNRVIHANDELLFLLSQLKGNDEKLVFMNPTYNKMPGSSSVNRTLRTFLKKCNIDKANFHFHSLRHSHVAYLLANGVPLYSISKRLGHSNITTTANRYAYLIDEYKTEGDKQIDKALSKLGVPKSVPTSQPVMSYNN</sequence>
<keyword evidence="3 5" id="KW-0238">DNA-binding</keyword>
<accession>A0ABT4K977</accession>
<dbReference type="InterPro" id="IPR002104">
    <property type="entry name" value="Integrase_catalytic"/>
</dbReference>
<dbReference type="PANTHER" id="PTHR30349">
    <property type="entry name" value="PHAGE INTEGRASE-RELATED"/>
    <property type="match status" value="1"/>
</dbReference>
<dbReference type="PROSITE" id="PS51900">
    <property type="entry name" value="CB"/>
    <property type="match status" value="1"/>
</dbReference>
<comment type="similarity">
    <text evidence="1">Belongs to the 'phage' integrase family.</text>
</comment>
<dbReference type="InterPro" id="IPR050090">
    <property type="entry name" value="Tyrosine_recombinase_XerCD"/>
</dbReference>
<dbReference type="InterPro" id="IPR044068">
    <property type="entry name" value="CB"/>
</dbReference>
<keyword evidence="4" id="KW-0233">DNA recombination</keyword>
<name>A0ABT4K977_9LACO</name>
<evidence type="ECO:0000256" key="5">
    <source>
        <dbReference type="PROSITE-ProRule" id="PRU01248"/>
    </source>
</evidence>
<dbReference type="EMBL" id="JAKHMS010000036">
    <property type="protein sequence ID" value="MCZ3782284.1"/>
    <property type="molecule type" value="Genomic_DNA"/>
</dbReference>
<keyword evidence="2" id="KW-0229">DNA integration</keyword>
<gene>
    <name evidence="8" type="ORF">L2504_09140</name>
</gene>
<dbReference type="Gene3D" id="1.10.150.130">
    <property type="match status" value="1"/>
</dbReference>
<evidence type="ECO:0000256" key="1">
    <source>
        <dbReference type="ARBA" id="ARBA00008857"/>
    </source>
</evidence>
<evidence type="ECO:0000256" key="4">
    <source>
        <dbReference type="ARBA" id="ARBA00023172"/>
    </source>
</evidence>
<dbReference type="InterPro" id="IPR013762">
    <property type="entry name" value="Integrase-like_cat_sf"/>
</dbReference>
<comment type="caution">
    <text evidence="8">The sequence shown here is derived from an EMBL/GenBank/DDBJ whole genome shotgun (WGS) entry which is preliminary data.</text>
</comment>
<reference evidence="8 9" key="1">
    <citation type="submission" date="2022-01" db="EMBL/GenBank/DDBJ databases">
        <title>VMRC isolate genome collection.</title>
        <authorList>
            <person name="France M."/>
            <person name="Rutt L."/>
            <person name="Humphrys M."/>
            <person name="Ravel J."/>
        </authorList>
    </citation>
    <scope>NUCLEOTIDE SEQUENCE [LARGE SCALE GENOMIC DNA]</scope>
    <source>
        <strain evidence="8 9">C0030B4</strain>
    </source>
</reference>
<keyword evidence="9" id="KW-1185">Reference proteome</keyword>
<evidence type="ECO:0000256" key="2">
    <source>
        <dbReference type="ARBA" id="ARBA00022908"/>
    </source>
</evidence>
<organism evidence="8 9">
    <name type="scientific">Limosilactobacillus vaginalis</name>
    <dbReference type="NCBI Taxonomy" id="1633"/>
    <lineage>
        <taxon>Bacteria</taxon>
        <taxon>Bacillati</taxon>
        <taxon>Bacillota</taxon>
        <taxon>Bacilli</taxon>
        <taxon>Lactobacillales</taxon>
        <taxon>Lactobacillaceae</taxon>
        <taxon>Limosilactobacillus</taxon>
    </lineage>
</organism>
<proteinExistence type="inferred from homology"/>
<evidence type="ECO:0000313" key="9">
    <source>
        <dbReference type="Proteomes" id="UP001527392"/>
    </source>
</evidence>
<dbReference type="Proteomes" id="UP001527392">
    <property type="component" value="Unassembled WGS sequence"/>
</dbReference>
<dbReference type="RefSeq" id="WP_269257468.1">
    <property type="nucleotide sequence ID" value="NZ_JAKHMK010000034.1"/>
</dbReference>
<dbReference type="InterPro" id="IPR004107">
    <property type="entry name" value="Integrase_SAM-like_N"/>
</dbReference>
<evidence type="ECO:0000259" key="7">
    <source>
        <dbReference type="PROSITE" id="PS51900"/>
    </source>
</evidence>
<feature type="domain" description="Tyr recombinase" evidence="6">
    <location>
        <begin position="163"/>
        <end position="357"/>
    </location>
</feature>
<feature type="domain" description="Core-binding (CB)" evidence="7">
    <location>
        <begin position="59"/>
        <end position="140"/>
    </location>
</feature>
<dbReference type="PANTHER" id="PTHR30349:SF64">
    <property type="entry name" value="PROPHAGE INTEGRASE INTD-RELATED"/>
    <property type="match status" value="1"/>
</dbReference>
<dbReference type="CDD" id="cd01189">
    <property type="entry name" value="INT_ICEBs1_C_like"/>
    <property type="match status" value="1"/>
</dbReference>
<evidence type="ECO:0000313" key="8">
    <source>
        <dbReference type="EMBL" id="MCZ3782284.1"/>
    </source>
</evidence>